<feature type="compositionally biased region" description="Low complexity" evidence="1">
    <location>
        <begin position="173"/>
        <end position="188"/>
    </location>
</feature>
<gene>
    <name evidence="2" type="ORF">C8R41DRAFT_920466</name>
</gene>
<protein>
    <recommendedName>
        <fullName evidence="4">Myb/SANT-like domain-containing protein</fullName>
    </recommendedName>
</protein>
<evidence type="ECO:0000256" key="1">
    <source>
        <dbReference type="SAM" id="MobiDB-lite"/>
    </source>
</evidence>
<accession>A0ABQ8VGW7</accession>
<sequence>MAMKWTELETWGLITQIKVVENFKNSSGDTKNAVHQRIAAALWPGGDGDITKMASRVKNRITWLEKTFKDKVKLLKKTGEGMEEWHYIAPSGPDHDTDQHAVSIWDRIRHEFKYFPDLYHIWSTKPNLVPICATTGVGPNRSEFVLIQQTSTKTIPSQPSPPPATPDVLMLVPSSSDPFSSGGSNDSPINSPSTPSSAHKENVEPPPSSQRPPRSSAFSSLAPPVNGDKVPITVPQKLGFEDKMIGLQQEMMKSMEKRSDDAQTLKRLREEQKMEDQRLKHRKLLQDGRGQLLAEFQAGLWTAEQYREERKKLDMVFSTPQKPRHVPPPPPRAPSPDWDENLFDDDLEGEES</sequence>
<reference evidence="2" key="1">
    <citation type="submission" date="2022-08" db="EMBL/GenBank/DDBJ databases">
        <title>A Global Phylogenomic Analysis of the Shiitake Genus Lentinula.</title>
        <authorList>
            <consortium name="DOE Joint Genome Institute"/>
            <person name="Sierra-Patev S."/>
            <person name="Min B."/>
            <person name="Naranjo-Ortiz M."/>
            <person name="Looney B."/>
            <person name="Konkel Z."/>
            <person name="Slot J.C."/>
            <person name="Sakamoto Y."/>
            <person name="Steenwyk J.L."/>
            <person name="Rokas A."/>
            <person name="Carro J."/>
            <person name="Camarero S."/>
            <person name="Ferreira P."/>
            <person name="Molpeceres G."/>
            <person name="Ruiz-Duenas F.J."/>
            <person name="Serrano A."/>
            <person name="Henrissat B."/>
            <person name="Drula E."/>
            <person name="Hughes K.W."/>
            <person name="Mata J.L."/>
            <person name="Ishikawa N.K."/>
            <person name="Vargas-Isla R."/>
            <person name="Ushijima S."/>
            <person name="Smith C.A."/>
            <person name="Ahrendt S."/>
            <person name="Andreopoulos W."/>
            <person name="He G."/>
            <person name="Labutti K."/>
            <person name="Lipzen A."/>
            <person name="Ng V."/>
            <person name="Riley R."/>
            <person name="Sandor L."/>
            <person name="Barry K."/>
            <person name="Martinez A.T."/>
            <person name="Xiao Y."/>
            <person name="Gibbons J.G."/>
            <person name="Terashima K."/>
            <person name="Grigoriev I.V."/>
            <person name="Hibbett D.S."/>
        </authorList>
    </citation>
    <scope>NUCLEOTIDE SEQUENCE</scope>
    <source>
        <strain evidence="2">RHP3577 ss4</strain>
    </source>
</reference>
<keyword evidence="3" id="KW-1185">Reference proteome</keyword>
<evidence type="ECO:0000313" key="2">
    <source>
        <dbReference type="EMBL" id="KAJ4491118.1"/>
    </source>
</evidence>
<feature type="compositionally biased region" description="Acidic residues" evidence="1">
    <location>
        <begin position="337"/>
        <end position="352"/>
    </location>
</feature>
<evidence type="ECO:0008006" key="4">
    <source>
        <dbReference type="Google" id="ProtNLM"/>
    </source>
</evidence>
<name>A0ABQ8VGW7_9AGAR</name>
<proteinExistence type="predicted"/>
<feature type="region of interest" description="Disordered" evidence="1">
    <location>
        <begin position="151"/>
        <end position="233"/>
    </location>
</feature>
<feature type="region of interest" description="Disordered" evidence="1">
    <location>
        <begin position="312"/>
        <end position="352"/>
    </location>
</feature>
<evidence type="ECO:0000313" key="3">
    <source>
        <dbReference type="Proteomes" id="UP001150217"/>
    </source>
</evidence>
<comment type="caution">
    <text evidence="2">The sequence shown here is derived from an EMBL/GenBank/DDBJ whole genome shotgun (WGS) entry which is preliminary data.</text>
</comment>
<dbReference type="EMBL" id="JANVFT010000042">
    <property type="protein sequence ID" value="KAJ4491118.1"/>
    <property type="molecule type" value="Genomic_DNA"/>
</dbReference>
<organism evidence="2 3">
    <name type="scientific">Lentinula lateritia</name>
    <dbReference type="NCBI Taxonomy" id="40482"/>
    <lineage>
        <taxon>Eukaryota</taxon>
        <taxon>Fungi</taxon>
        <taxon>Dikarya</taxon>
        <taxon>Basidiomycota</taxon>
        <taxon>Agaricomycotina</taxon>
        <taxon>Agaricomycetes</taxon>
        <taxon>Agaricomycetidae</taxon>
        <taxon>Agaricales</taxon>
        <taxon>Marasmiineae</taxon>
        <taxon>Omphalotaceae</taxon>
        <taxon>Lentinula</taxon>
    </lineage>
</organism>
<feature type="compositionally biased region" description="Low complexity" evidence="1">
    <location>
        <begin position="211"/>
        <end position="220"/>
    </location>
</feature>
<dbReference type="Proteomes" id="UP001150217">
    <property type="component" value="Unassembled WGS sequence"/>
</dbReference>